<feature type="compositionally biased region" description="Basic and acidic residues" evidence="1">
    <location>
        <begin position="317"/>
        <end position="353"/>
    </location>
</feature>
<reference evidence="2" key="1">
    <citation type="submission" date="2023-06" db="EMBL/GenBank/DDBJ databases">
        <title>Genome-scale phylogeny and comparative genomics of the fungal order Sordariales.</title>
        <authorList>
            <consortium name="Lawrence Berkeley National Laboratory"/>
            <person name="Hensen N."/>
            <person name="Bonometti L."/>
            <person name="Westerberg I."/>
            <person name="Brannstrom I.O."/>
            <person name="Guillou S."/>
            <person name="Cros-Aarteil S."/>
            <person name="Calhoun S."/>
            <person name="Haridas S."/>
            <person name="Kuo A."/>
            <person name="Mondo S."/>
            <person name="Pangilinan J."/>
            <person name="Riley R."/>
            <person name="Labutti K."/>
            <person name="Andreopoulos B."/>
            <person name="Lipzen A."/>
            <person name="Chen C."/>
            <person name="Yanf M."/>
            <person name="Daum C."/>
            <person name="Ng V."/>
            <person name="Clum A."/>
            <person name="Steindorff A."/>
            <person name="Ohm R."/>
            <person name="Martin F."/>
            <person name="Silar P."/>
            <person name="Natvig D."/>
            <person name="Lalanne C."/>
            <person name="Gautier V."/>
            <person name="Ament-Velasquez S.L."/>
            <person name="Kruys A."/>
            <person name="Hutchinson M.I."/>
            <person name="Powell A.J."/>
            <person name="Barry K."/>
            <person name="Miller A.N."/>
            <person name="Grigoriev I.V."/>
            <person name="Debuchy R."/>
            <person name="Gladieux P."/>
            <person name="Thoren M.H."/>
            <person name="Johannesson H."/>
        </authorList>
    </citation>
    <scope>NUCLEOTIDE SEQUENCE</scope>
    <source>
        <strain evidence="2">CBS 606.72</strain>
    </source>
</reference>
<accession>A0AA40CBK3</accession>
<feature type="region of interest" description="Disordered" evidence="1">
    <location>
        <begin position="215"/>
        <end position="250"/>
    </location>
</feature>
<feature type="compositionally biased region" description="Polar residues" evidence="1">
    <location>
        <begin position="103"/>
        <end position="120"/>
    </location>
</feature>
<dbReference type="Proteomes" id="UP001175000">
    <property type="component" value="Unassembled WGS sequence"/>
</dbReference>
<sequence>MASSRRQKSICPSIASHTSWNPFNLPGPVRVSCFADVLEIIRQRRESNANLNGSIGSVLHRSSTNLLSNPNANAGVRQVLNRSSTNLLSDTAPGGSRRHANHSRSNLLSTDNPLTTSKPTEAQPKINRKPLPVVGTNPFLDRASSAAGSALYRASTLGSTSSSRGAWSSDFQATTVTSYTDATNIAFATSAATNDSTLLTRYKRATDTTFDSAIDVEGEGDDSYRNEGLGLRTPGSSRNEHGRPRAPRGPARLAVETPRYEFMPDSGGESSSTEAWWKTTKTGKEELKNSQVGANVGGRSRGYAGKGKEVDRGVYHESRGHGRELSHKPVDKGKVVDRNEFQRFGDYDSRDSDSPTLGTTGEFRKGHRRGFEGGGTFGGEARYTFDGKGSDSFGEGD</sequence>
<protein>
    <submittedName>
        <fullName evidence="2">Uncharacterized protein</fullName>
    </submittedName>
</protein>
<dbReference type="EMBL" id="JAULSU010000001">
    <property type="protein sequence ID" value="KAK0632392.1"/>
    <property type="molecule type" value="Genomic_DNA"/>
</dbReference>
<feature type="region of interest" description="Disordered" evidence="1">
    <location>
        <begin position="317"/>
        <end position="397"/>
    </location>
</feature>
<comment type="caution">
    <text evidence="2">The sequence shown here is derived from an EMBL/GenBank/DDBJ whole genome shotgun (WGS) entry which is preliminary data.</text>
</comment>
<keyword evidence="3" id="KW-1185">Reference proteome</keyword>
<organism evidence="2 3">
    <name type="scientific">Immersiella caudata</name>
    <dbReference type="NCBI Taxonomy" id="314043"/>
    <lineage>
        <taxon>Eukaryota</taxon>
        <taxon>Fungi</taxon>
        <taxon>Dikarya</taxon>
        <taxon>Ascomycota</taxon>
        <taxon>Pezizomycotina</taxon>
        <taxon>Sordariomycetes</taxon>
        <taxon>Sordariomycetidae</taxon>
        <taxon>Sordariales</taxon>
        <taxon>Lasiosphaeriaceae</taxon>
        <taxon>Immersiella</taxon>
    </lineage>
</organism>
<dbReference type="AlphaFoldDB" id="A0AA40CBK3"/>
<gene>
    <name evidence="2" type="ORF">B0T14DRAFT_490762</name>
</gene>
<evidence type="ECO:0000313" key="2">
    <source>
        <dbReference type="EMBL" id="KAK0632392.1"/>
    </source>
</evidence>
<name>A0AA40CBK3_9PEZI</name>
<evidence type="ECO:0000313" key="3">
    <source>
        <dbReference type="Proteomes" id="UP001175000"/>
    </source>
</evidence>
<feature type="region of interest" description="Disordered" evidence="1">
    <location>
        <begin position="86"/>
        <end position="133"/>
    </location>
</feature>
<proteinExistence type="predicted"/>
<evidence type="ECO:0000256" key="1">
    <source>
        <dbReference type="SAM" id="MobiDB-lite"/>
    </source>
</evidence>